<dbReference type="InterPro" id="IPR025345">
    <property type="entry name" value="DUF4249"/>
</dbReference>
<reference evidence="1 2" key="1">
    <citation type="submission" date="2019-02" db="EMBL/GenBank/DDBJ databases">
        <title>Pedobacter sp. RP-3-11 sp. nov., isolated from Arctic soil.</title>
        <authorList>
            <person name="Dahal R.H."/>
        </authorList>
    </citation>
    <scope>NUCLEOTIDE SEQUENCE [LARGE SCALE GENOMIC DNA]</scope>
    <source>
        <strain evidence="1 2">RP-3-11</strain>
    </source>
</reference>
<proteinExistence type="predicted"/>
<name>A0A4R0P080_9SPHI</name>
<accession>A0A4R0P080</accession>
<comment type="caution">
    <text evidence="1">The sequence shown here is derived from an EMBL/GenBank/DDBJ whole genome shotgun (WGS) entry which is preliminary data.</text>
</comment>
<dbReference type="AlphaFoldDB" id="A0A4R0P080"/>
<evidence type="ECO:0000313" key="2">
    <source>
        <dbReference type="Proteomes" id="UP000291485"/>
    </source>
</evidence>
<keyword evidence="2" id="KW-1185">Reference proteome</keyword>
<dbReference type="RefSeq" id="WP_131560638.1">
    <property type="nucleotide sequence ID" value="NZ_SJSN01000013.1"/>
</dbReference>
<protein>
    <submittedName>
        <fullName evidence="1">DUF4249 domain-containing protein</fullName>
    </submittedName>
</protein>
<dbReference type="Pfam" id="PF14054">
    <property type="entry name" value="DUF4249"/>
    <property type="match status" value="1"/>
</dbReference>
<dbReference type="EMBL" id="SJSN01000013">
    <property type="protein sequence ID" value="TCD05586.1"/>
    <property type="molecule type" value="Genomic_DNA"/>
</dbReference>
<gene>
    <name evidence="1" type="ORF">EZ449_15965</name>
</gene>
<dbReference type="OrthoDB" id="637707at2"/>
<evidence type="ECO:0000313" key="1">
    <source>
        <dbReference type="EMBL" id="TCD05586.1"/>
    </source>
</evidence>
<sequence length="272" mass="28667">MKNYNNSILFVLTIGLLCLTACEEVIDLKLDDASGQLVIEGSLTNASGPQMVKLTKNIPFTSTNIYPPVIGAVVTVQASSGVSFPLIEGPAGTYTVNGLAGAPGSTYTLIVKSGGHTYSAASTMPNAVALDSLTSKDGRSGNTGGGNISVRKVVTAHYQDPPGVKNQYLFLVYVNGVQVKNVFAYDDNLTDGSHVGADLRQSDIDVYVGDTVKVEMLCIDKQIYTYWFALQQQDAHGPSGSTAPANPPTNISPAALGYFSAHTIQTKTIVVK</sequence>
<organism evidence="1 2">
    <name type="scientific">Pedobacter frigidisoli</name>
    <dbReference type="NCBI Taxonomy" id="2530455"/>
    <lineage>
        <taxon>Bacteria</taxon>
        <taxon>Pseudomonadati</taxon>
        <taxon>Bacteroidota</taxon>
        <taxon>Sphingobacteriia</taxon>
        <taxon>Sphingobacteriales</taxon>
        <taxon>Sphingobacteriaceae</taxon>
        <taxon>Pedobacter</taxon>
    </lineage>
</organism>
<dbReference type="Proteomes" id="UP000291485">
    <property type="component" value="Unassembled WGS sequence"/>
</dbReference>